<comment type="caution">
    <text evidence="2">The sequence shown here is derived from an EMBL/GenBank/DDBJ whole genome shotgun (WGS) entry which is preliminary data.</text>
</comment>
<evidence type="ECO:0000256" key="1">
    <source>
        <dbReference type="SAM" id="Phobius"/>
    </source>
</evidence>
<proteinExistence type="predicted"/>
<organism evidence="2 3">
    <name type="scientific">Absidia repens</name>
    <dbReference type="NCBI Taxonomy" id="90262"/>
    <lineage>
        <taxon>Eukaryota</taxon>
        <taxon>Fungi</taxon>
        <taxon>Fungi incertae sedis</taxon>
        <taxon>Mucoromycota</taxon>
        <taxon>Mucoromycotina</taxon>
        <taxon>Mucoromycetes</taxon>
        <taxon>Mucorales</taxon>
        <taxon>Cunninghamellaceae</taxon>
        <taxon>Absidia</taxon>
    </lineage>
</organism>
<accession>A0A1X2IFX2</accession>
<name>A0A1X2IFX2_9FUNG</name>
<protein>
    <submittedName>
        <fullName evidence="2">Uncharacterized protein</fullName>
    </submittedName>
</protein>
<sequence>MGYLSEVKFSFYRNKILLLLHCIFHAIILIVYVKLLLAVDFNVVGQYTGFELIQGYPFFFRRKKKKKRQITFHV</sequence>
<reference evidence="2 3" key="1">
    <citation type="submission" date="2016-07" db="EMBL/GenBank/DDBJ databases">
        <title>Pervasive Adenine N6-methylation of Active Genes in Fungi.</title>
        <authorList>
            <consortium name="DOE Joint Genome Institute"/>
            <person name="Mondo S.J."/>
            <person name="Dannebaum R.O."/>
            <person name="Kuo R.C."/>
            <person name="Labutti K."/>
            <person name="Haridas S."/>
            <person name="Kuo A."/>
            <person name="Salamov A."/>
            <person name="Ahrendt S.R."/>
            <person name="Lipzen A."/>
            <person name="Sullivan W."/>
            <person name="Andreopoulos W.B."/>
            <person name="Clum A."/>
            <person name="Lindquist E."/>
            <person name="Daum C."/>
            <person name="Ramamoorthy G.K."/>
            <person name="Gryganskyi A."/>
            <person name="Culley D."/>
            <person name="Magnuson J.K."/>
            <person name="James T.Y."/>
            <person name="O'Malley M.A."/>
            <person name="Stajich J.E."/>
            <person name="Spatafora J.W."/>
            <person name="Visel A."/>
            <person name="Grigoriev I.V."/>
        </authorList>
    </citation>
    <scope>NUCLEOTIDE SEQUENCE [LARGE SCALE GENOMIC DNA]</scope>
    <source>
        <strain evidence="2 3">NRRL 1336</strain>
    </source>
</reference>
<feature type="non-terminal residue" evidence="2">
    <location>
        <position position="74"/>
    </location>
</feature>
<keyword evidence="3" id="KW-1185">Reference proteome</keyword>
<dbReference type="AlphaFoldDB" id="A0A1X2IFX2"/>
<evidence type="ECO:0000313" key="2">
    <source>
        <dbReference type="EMBL" id="ORZ15699.1"/>
    </source>
</evidence>
<feature type="non-terminal residue" evidence="2">
    <location>
        <position position="1"/>
    </location>
</feature>
<keyword evidence="1" id="KW-0812">Transmembrane</keyword>
<feature type="transmembrane region" description="Helical" evidence="1">
    <location>
        <begin position="43"/>
        <end position="60"/>
    </location>
</feature>
<dbReference type="EMBL" id="MCGE01000012">
    <property type="protein sequence ID" value="ORZ15699.1"/>
    <property type="molecule type" value="Genomic_DNA"/>
</dbReference>
<keyword evidence="1" id="KW-1133">Transmembrane helix</keyword>
<feature type="transmembrane region" description="Helical" evidence="1">
    <location>
        <begin position="16"/>
        <end position="37"/>
    </location>
</feature>
<gene>
    <name evidence="2" type="ORF">BCR42DRAFT_415748</name>
</gene>
<keyword evidence="1" id="KW-0472">Membrane</keyword>
<evidence type="ECO:0000313" key="3">
    <source>
        <dbReference type="Proteomes" id="UP000193560"/>
    </source>
</evidence>
<dbReference type="Proteomes" id="UP000193560">
    <property type="component" value="Unassembled WGS sequence"/>
</dbReference>